<evidence type="ECO:0000313" key="2">
    <source>
        <dbReference type="EMBL" id="KAL0564951.1"/>
    </source>
</evidence>
<sequence>MDDSTRKCLLEARQQFINGESNVAQFTDLVNELLASESQAQERQQWIAYISTLSKLFWAHASETEFEWPEPPIHVVPIDVDAEPEPSKNLPDSAPLVLDGEQTLEAKRAEIRLLLDGMMGDIGPIRNSSSALKKAGRQSDWLMYLIVFTEMESTPSGSERKELAKNWPDLYKKFWKVNASKSVSDKLDNDNAAGYPKLRQPKEKKGSTGSAGQSQKSSATPSPTPTQTTKPIVPPSNPPAVFTSTS</sequence>
<accession>A0ABR3EQ04</accession>
<name>A0ABR3EQ04_9AGAR</name>
<keyword evidence="3" id="KW-1185">Reference proteome</keyword>
<comment type="caution">
    <text evidence="2">The sequence shown here is derived from an EMBL/GenBank/DDBJ whole genome shotgun (WGS) entry which is preliminary data.</text>
</comment>
<reference evidence="2 3" key="1">
    <citation type="submission" date="2024-02" db="EMBL/GenBank/DDBJ databases">
        <title>A draft genome for the cacao thread blight pathogen Marasmius crinis-equi.</title>
        <authorList>
            <person name="Cohen S.P."/>
            <person name="Baruah I.K."/>
            <person name="Amoako-Attah I."/>
            <person name="Bukari Y."/>
            <person name="Meinhardt L.W."/>
            <person name="Bailey B.A."/>
        </authorList>
    </citation>
    <scope>NUCLEOTIDE SEQUENCE [LARGE SCALE GENOMIC DNA]</scope>
    <source>
        <strain evidence="2 3">GH-76</strain>
    </source>
</reference>
<dbReference type="EMBL" id="JBAHYK010002499">
    <property type="protein sequence ID" value="KAL0564951.1"/>
    <property type="molecule type" value="Genomic_DNA"/>
</dbReference>
<organism evidence="2 3">
    <name type="scientific">Marasmius crinis-equi</name>
    <dbReference type="NCBI Taxonomy" id="585013"/>
    <lineage>
        <taxon>Eukaryota</taxon>
        <taxon>Fungi</taxon>
        <taxon>Dikarya</taxon>
        <taxon>Basidiomycota</taxon>
        <taxon>Agaricomycotina</taxon>
        <taxon>Agaricomycetes</taxon>
        <taxon>Agaricomycetidae</taxon>
        <taxon>Agaricales</taxon>
        <taxon>Marasmiineae</taxon>
        <taxon>Marasmiaceae</taxon>
        <taxon>Marasmius</taxon>
    </lineage>
</organism>
<feature type="region of interest" description="Disordered" evidence="1">
    <location>
        <begin position="185"/>
        <end position="246"/>
    </location>
</feature>
<gene>
    <name evidence="2" type="ORF">V5O48_017083</name>
</gene>
<protein>
    <submittedName>
        <fullName evidence="2">Uncharacterized protein</fullName>
    </submittedName>
</protein>
<evidence type="ECO:0000256" key="1">
    <source>
        <dbReference type="SAM" id="MobiDB-lite"/>
    </source>
</evidence>
<proteinExistence type="predicted"/>
<dbReference type="Proteomes" id="UP001465976">
    <property type="component" value="Unassembled WGS sequence"/>
</dbReference>
<feature type="compositionally biased region" description="Low complexity" evidence="1">
    <location>
        <begin position="213"/>
        <end position="231"/>
    </location>
</feature>
<evidence type="ECO:0000313" key="3">
    <source>
        <dbReference type="Proteomes" id="UP001465976"/>
    </source>
</evidence>